<dbReference type="HOGENOM" id="CLU_953962_0_0_1"/>
<dbReference type="FunFam" id="3.30.420.10:FF:000189">
    <property type="entry name" value="Uncharacterized protein"/>
    <property type="match status" value="1"/>
</dbReference>
<dbReference type="PROSITE" id="PS50879">
    <property type="entry name" value="RNASE_H_1"/>
    <property type="match status" value="1"/>
</dbReference>
<feature type="domain" description="RNase H type-1" evidence="2">
    <location>
        <begin position="133"/>
        <end position="267"/>
    </location>
</feature>
<dbReference type="Proteomes" id="UP000000305">
    <property type="component" value="Unassembled WGS sequence"/>
</dbReference>
<dbReference type="GO" id="GO:0003676">
    <property type="term" value="F:nucleic acid binding"/>
    <property type="evidence" value="ECO:0007669"/>
    <property type="project" value="InterPro"/>
</dbReference>
<dbReference type="InterPro" id="IPR036397">
    <property type="entry name" value="RNaseH_sf"/>
</dbReference>
<dbReference type="PANTHER" id="PTHR10642">
    <property type="entry name" value="RIBONUCLEASE H1"/>
    <property type="match status" value="1"/>
</dbReference>
<dbReference type="AlphaFoldDB" id="E9H5V4"/>
<dbReference type="Gene3D" id="3.30.420.10">
    <property type="entry name" value="Ribonuclease H-like superfamily/Ribonuclease H"/>
    <property type="match status" value="1"/>
</dbReference>
<dbReference type="STRING" id="6669.E9H5V4"/>
<evidence type="ECO:0000313" key="3">
    <source>
        <dbReference type="EMBL" id="EFX72877.1"/>
    </source>
</evidence>
<protein>
    <recommendedName>
        <fullName evidence="2">RNase H type-1 domain-containing protein</fullName>
    </recommendedName>
</protein>
<dbReference type="OMA" id="AMEPVEN"/>
<dbReference type="GO" id="GO:0043137">
    <property type="term" value="P:DNA replication, removal of RNA primer"/>
    <property type="evidence" value="ECO:0000318"/>
    <property type="project" value="GO_Central"/>
</dbReference>
<dbReference type="PhylomeDB" id="E9H5V4"/>
<dbReference type="CDD" id="cd09276">
    <property type="entry name" value="Rnase_HI_RT_non_LTR"/>
    <property type="match status" value="1"/>
</dbReference>
<comment type="similarity">
    <text evidence="1">Belongs to the RNase H family.</text>
</comment>
<dbReference type="KEGG" id="dpx:DAPPUDRAFT_325814"/>
<dbReference type="InterPro" id="IPR012337">
    <property type="entry name" value="RNaseH-like_sf"/>
</dbReference>
<reference evidence="3 4" key="1">
    <citation type="journal article" date="2011" name="Science">
        <title>The ecoresponsive genome of Daphnia pulex.</title>
        <authorList>
            <person name="Colbourne J.K."/>
            <person name="Pfrender M.E."/>
            <person name="Gilbert D."/>
            <person name="Thomas W.K."/>
            <person name="Tucker A."/>
            <person name="Oakley T.H."/>
            <person name="Tokishita S."/>
            <person name="Aerts A."/>
            <person name="Arnold G.J."/>
            <person name="Basu M.K."/>
            <person name="Bauer D.J."/>
            <person name="Caceres C.E."/>
            <person name="Carmel L."/>
            <person name="Casola C."/>
            <person name="Choi J.H."/>
            <person name="Detter J.C."/>
            <person name="Dong Q."/>
            <person name="Dusheyko S."/>
            <person name="Eads B.D."/>
            <person name="Frohlich T."/>
            <person name="Geiler-Samerotte K.A."/>
            <person name="Gerlach D."/>
            <person name="Hatcher P."/>
            <person name="Jogdeo S."/>
            <person name="Krijgsveld J."/>
            <person name="Kriventseva E.V."/>
            <person name="Kultz D."/>
            <person name="Laforsch C."/>
            <person name="Lindquist E."/>
            <person name="Lopez J."/>
            <person name="Manak J.R."/>
            <person name="Muller J."/>
            <person name="Pangilinan J."/>
            <person name="Patwardhan R.P."/>
            <person name="Pitluck S."/>
            <person name="Pritham E.J."/>
            <person name="Rechtsteiner A."/>
            <person name="Rho M."/>
            <person name="Rogozin I.B."/>
            <person name="Sakarya O."/>
            <person name="Salamov A."/>
            <person name="Schaack S."/>
            <person name="Shapiro H."/>
            <person name="Shiga Y."/>
            <person name="Skalitzky C."/>
            <person name="Smith Z."/>
            <person name="Souvorov A."/>
            <person name="Sung W."/>
            <person name="Tang Z."/>
            <person name="Tsuchiya D."/>
            <person name="Tu H."/>
            <person name="Vos H."/>
            <person name="Wang M."/>
            <person name="Wolf Y.I."/>
            <person name="Yamagata H."/>
            <person name="Yamada T."/>
            <person name="Ye Y."/>
            <person name="Shaw J.R."/>
            <person name="Andrews J."/>
            <person name="Crease T.J."/>
            <person name="Tang H."/>
            <person name="Lucas S.M."/>
            <person name="Robertson H.M."/>
            <person name="Bork P."/>
            <person name="Koonin E.V."/>
            <person name="Zdobnov E.M."/>
            <person name="Grigoriev I.V."/>
            <person name="Lynch M."/>
            <person name="Boore J.L."/>
        </authorList>
    </citation>
    <scope>NUCLEOTIDE SEQUENCE [LARGE SCALE GENOMIC DNA]</scope>
</reference>
<dbReference type="GO" id="GO:0004523">
    <property type="term" value="F:RNA-DNA hybrid ribonuclease activity"/>
    <property type="evidence" value="ECO:0000318"/>
    <property type="project" value="GO_Central"/>
</dbReference>
<accession>E9H5V4</accession>
<dbReference type="Pfam" id="PF00075">
    <property type="entry name" value="RNase_H"/>
    <property type="match status" value="1"/>
</dbReference>
<dbReference type="OrthoDB" id="6378051at2759"/>
<dbReference type="InterPro" id="IPR002156">
    <property type="entry name" value="RNaseH_domain"/>
</dbReference>
<dbReference type="SUPFAM" id="SSF53098">
    <property type="entry name" value="Ribonuclease H-like"/>
    <property type="match status" value="1"/>
</dbReference>
<dbReference type="PANTHER" id="PTHR10642:SF31">
    <property type="entry name" value="RIBONUCLEASE H1"/>
    <property type="match status" value="1"/>
</dbReference>
<dbReference type="InterPro" id="IPR050092">
    <property type="entry name" value="RNase_H"/>
</dbReference>
<proteinExistence type="inferred from homology"/>
<gene>
    <name evidence="3" type="ORF">DAPPUDRAFT_325814</name>
</gene>
<dbReference type="InParanoid" id="E9H5V4"/>
<dbReference type="EMBL" id="GL732595">
    <property type="protein sequence ID" value="EFX72877.1"/>
    <property type="molecule type" value="Genomic_DNA"/>
</dbReference>
<name>E9H5V4_DAPPU</name>
<evidence type="ECO:0000259" key="2">
    <source>
        <dbReference type="PROSITE" id="PS50879"/>
    </source>
</evidence>
<organism evidence="3 4">
    <name type="scientific">Daphnia pulex</name>
    <name type="common">Water flea</name>
    <dbReference type="NCBI Taxonomy" id="6669"/>
    <lineage>
        <taxon>Eukaryota</taxon>
        <taxon>Metazoa</taxon>
        <taxon>Ecdysozoa</taxon>
        <taxon>Arthropoda</taxon>
        <taxon>Crustacea</taxon>
        <taxon>Branchiopoda</taxon>
        <taxon>Diplostraca</taxon>
        <taxon>Cladocera</taxon>
        <taxon>Anomopoda</taxon>
        <taxon>Daphniidae</taxon>
        <taxon>Daphnia</taxon>
    </lineage>
</organism>
<keyword evidence="4" id="KW-1185">Reference proteome</keyword>
<sequence length="308" mass="34262">MDAKRSTPVEMLYSETGTESLSWRTKLLTRKYLVNLSHKPNNPMHKPLVTLATTTTQWKPRSTPGLIKEFVFVKSLGISLFSQQLRLPSTYKYPPPSRPPDCKTSWFPLNKEQAMACRHRTTSLFNTLDSSAPATSIRAYTDGSKSSSPETTTCAIFIPALNKEHAWTLTKGSSIFTAEVTAIYQALKLFYDMDDCPPEAIIYSDSSSAITAISSNSLSENEAITAIREIIASLKSSGTRTRLTWIPSHTGIEGNERADRLAATECNTQDGEEVHSSLSPKEMVSIIRANWATNLLRNQKTCKKVAYR</sequence>
<evidence type="ECO:0000313" key="4">
    <source>
        <dbReference type="Proteomes" id="UP000000305"/>
    </source>
</evidence>
<evidence type="ECO:0000256" key="1">
    <source>
        <dbReference type="ARBA" id="ARBA00005300"/>
    </source>
</evidence>